<dbReference type="GO" id="GO:0006355">
    <property type="term" value="P:regulation of DNA-templated transcription"/>
    <property type="evidence" value="ECO:0007669"/>
    <property type="project" value="InterPro"/>
</dbReference>
<dbReference type="RefSeq" id="WP_281803964.1">
    <property type="nucleotide sequence ID" value="NZ_BSEC01000001.1"/>
</dbReference>
<dbReference type="PANTHER" id="PTHR35401:SF1">
    <property type="entry name" value="CYTOPLASMIC PROTEIN"/>
    <property type="match status" value="1"/>
</dbReference>
<evidence type="ECO:0008006" key="9">
    <source>
        <dbReference type="Google" id="ProtNLM"/>
    </source>
</evidence>
<keyword evidence="4" id="KW-0238">DNA-binding</keyword>
<evidence type="ECO:0000256" key="1">
    <source>
        <dbReference type="ARBA" id="ARBA00022491"/>
    </source>
</evidence>
<evidence type="ECO:0000256" key="5">
    <source>
        <dbReference type="ARBA" id="ARBA00023163"/>
    </source>
</evidence>
<dbReference type="EMBL" id="BSEC01000001">
    <property type="protein sequence ID" value="GLI93930.1"/>
    <property type="molecule type" value="Genomic_DNA"/>
</dbReference>
<evidence type="ECO:0000313" key="8">
    <source>
        <dbReference type="Proteomes" id="UP001144323"/>
    </source>
</evidence>
<keyword evidence="1" id="KW-0678">Repressor</keyword>
<reference evidence="7" key="1">
    <citation type="journal article" date="2023" name="Int. J. Syst. Evol. Microbiol.">
        <title>Methylocystis iwaonis sp. nov., a type II methane-oxidizing bacterium from surface soil of a rice paddy field in Japan, and emended description of the genus Methylocystis (ex Whittenbury et al. 1970) Bowman et al. 1993.</title>
        <authorList>
            <person name="Kaise H."/>
            <person name="Sawadogo J.B."/>
            <person name="Alam M.S."/>
            <person name="Ueno C."/>
            <person name="Dianou D."/>
            <person name="Shinjo R."/>
            <person name="Asakawa S."/>
        </authorList>
    </citation>
    <scope>NUCLEOTIDE SEQUENCE</scope>
    <source>
        <strain evidence="7">LMG27198</strain>
    </source>
</reference>
<evidence type="ECO:0000313" key="7">
    <source>
        <dbReference type="EMBL" id="GLI93930.1"/>
    </source>
</evidence>
<dbReference type="Pfam" id="PF08681">
    <property type="entry name" value="TacA1"/>
    <property type="match status" value="1"/>
</dbReference>
<proteinExistence type="inferred from homology"/>
<sequence>MSAPPVQNAEVNIHLRARAQDKALIDQAAELVGSNRSQFMMASALKEAKNILLDQSTIYADAQTFQKVMDWMDAEATVDEAAGMKRILQSKAPWQSD</sequence>
<dbReference type="AlphaFoldDB" id="A0A9W6GW47"/>
<name>A0A9W6GW47_9HYPH</name>
<keyword evidence="8" id="KW-1185">Reference proteome</keyword>
<dbReference type="SUPFAM" id="SSF47598">
    <property type="entry name" value="Ribbon-helix-helix"/>
    <property type="match status" value="1"/>
</dbReference>
<dbReference type="PANTHER" id="PTHR35401">
    <property type="entry name" value="COPG FAMILY HELIX-TURN-HELIX PROTEIN-RELATED-RELATED"/>
    <property type="match status" value="1"/>
</dbReference>
<keyword evidence="2" id="KW-1277">Toxin-antitoxin system</keyword>
<protein>
    <recommendedName>
        <fullName evidence="9">DUF1778 domain-containing protein</fullName>
    </recommendedName>
</protein>
<dbReference type="InterPro" id="IPR014795">
    <property type="entry name" value="TacA_1-like"/>
</dbReference>
<evidence type="ECO:0000256" key="4">
    <source>
        <dbReference type="ARBA" id="ARBA00023125"/>
    </source>
</evidence>
<dbReference type="Proteomes" id="UP001144323">
    <property type="component" value="Unassembled WGS sequence"/>
</dbReference>
<dbReference type="Gene3D" id="1.20.5.780">
    <property type="entry name" value="Single helix bin"/>
    <property type="match status" value="1"/>
</dbReference>
<organism evidence="7 8">
    <name type="scientific">Methylocystis echinoides</name>
    <dbReference type="NCBI Taxonomy" id="29468"/>
    <lineage>
        <taxon>Bacteria</taxon>
        <taxon>Pseudomonadati</taxon>
        <taxon>Pseudomonadota</taxon>
        <taxon>Alphaproteobacteria</taxon>
        <taxon>Hyphomicrobiales</taxon>
        <taxon>Methylocystaceae</taxon>
        <taxon>Methylocystis</taxon>
    </lineage>
</organism>
<evidence type="ECO:0000256" key="2">
    <source>
        <dbReference type="ARBA" id="ARBA00022649"/>
    </source>
</evidence>
<keyword evidence="3" id="KW-0805">Transcription regulation</keyword>
<comment type="caution">
    <text evidence="7">The sequence shown here is derived from an EMBL/GenBank/DDBJ whole genome shotgun (WGS) entry which is preliminary data.</text>
</comment>
<dbReference type="InterPro" id="IPR010985">
    <property type="entry name" value="Ribbon_hlx_hlx"/>
</dbReference>
<keyword evidence="5" id="KW-0804">Transcription</keyword>
<comment type="similarity">
    <text evidence="6">Belongs to the TacA antitoxin family.</text>
</comment>
<gene>
    <name evidence="7" type="ORF">LMG27198_29220</name>
</gene>
<dbReference type="GO" id="GO:0003677">
    <property type="term" value="F:DNA binding"/>
    <property type="evidence" value="ECO:0007669"/>
    <property type="project" value="UniProtKB-KW"/>
</dbReference>
<evidence type="ECO:0000256" key="6">
    <source>
        <dbReference type="ARBA" id="ARBA00049988"/>
    </source>
</evidence>
<evidence type="ECO:0000256" key="3">
    <source>
        <dbReference type="ARBA" id="ARBA00023015"/>
    </source>
</evidence>
<accession>A0A9W6GW47</accession>